<name>A0A7I8E552_9FIRM</name>
<reference evidence="2" key="1">
    <citation type="submission" date="2020-09" db="EMBL/GenBank/DDBJ databases">
        <title>Complete genome sequencing of Faecalibacillus intestinalis strain 14EGH31.</title>
        <authorList>
            <person name="Sakamoto M."/>
            <person name="Murakami T."/>
            <person name="Mori H."/>
        </authorList>
    </citation>
    <scope>NUCLEOTIDE SEQUENCE [LARGE SCALE GENOMIC DNA]</scope>
    <source>
        <strain evidence="2">14EGH31</strain>
    </source>
</reference>
<proteinExistence type="predicted"/>
<organism evidence="1 2">
    <name type="scientific">Faecalibacillus intestinalis</name>
    <dbReference type="NCBI Taxonomy" id="1982626"/>
    <lineage>
        <taxon>Bacteria</taxon>
        <taxon>Bacillati</taxon>
        <taxon>Bacillota</taxon>
        <taxon>Erysipelotrichia</taxon>
        <taxon>Erysipelotrichales</taxon>
        <taxon>Coprobacillaceae</taxon>
        <taxon>Faecalibacillus</taxon>
    </lineage>
</organism>
<gene>
    <name evidence="1" type="ORF">Fi14EGH31_13970</name>
</gene>
<dbReference type="AlphaFoldDB" id="A0A7I8E552"/>
<evidence type="ECO:0008006" key="3">
    <source>
        <dbReference type="Google" id="ProtNLM"/>
    </source>
</evidence>
<protein>
    <recommendedName>
        <fullName evidence="3">Phage tail protein</fullName>
    </recommendedName>
</protein>
<dbReference type="KEGG" id="fit:Fi14EGH31_13970"/>
<dbReference type="EMBL" id="AP024085">
    <property type="protein sequence ID" value="BCL57685.1"/>
    <property type="molecule type" value="Genomic_DNA"/>
</dbReference>
<accession>A0A7I8E552</accession>
<dbReference type="Proteomes" id="UP000593842">
    <property type="component" value="Chromosome"/>
</dbReference>
<sequence>MKVYYVNSNNEQIDLLSAPYHIVETDFFNFEWSYETENRRVTRFYRDVETKKVSVDIFSQNQKDFYSALNRLVEIFDVDNVSNVKGKLFYNDYYLECNIFKNQKDMKSYILPYAKVDLTLVTDSTKWIKEDTYHFYSSGKGRKTGTKKYSYKYPYVYGASEGQMTVRNIGVVENDILLRIYGPAQDPAIKIGDNLYQINTTLEANERLEIDTMKKKAVKITVHGDEINVFNDRNKDNRLYIPIPPGTNIVVWNNSFSFDIVIYDARSEPKWESDE</sequence>
<dbReference type="GeneID" id="70579836"/>
<dbReference type="RefSeq" id="WP_200765316.1">
    <property type="nucleotide sequence ID" value="NZ_AP024085.1"/>
</dbReference>
<evidence type="ECO:0000313" key="1">
    <source>
        <dbReference type="EMBL" id="BCL57685.1"/>
    </source>
</evidence>
<evidence type="ECO:0000313" key="2">
    <source>
        <dbReference type="Proteomes" id="UP000593842"/>
    </source>
</evidence>